<dbReference type="InParanoid" id="D8LVA6"/>
<dbReference type="RefSeq" id="XP_012893793.1">
    <property type="nucleotide sequence ID" value="XM_013038339.1"/>
</dbReference>
<gene>
    <name evidence="1" type="ORF">GSBLH_T00006035001</name>
</gene>
<dbReference type="Proteomes" id="UP000008312">
    <property type="component" value="Unassembled WGS sequence"/>
</dbReference>
<evidence type="ECO:0000313" key="2">
    <source>
        <dbReference type="Proteomes" id="UP000008312"/>
    </source>
</evidence>
<evidence type="ECO:0000313" key="1">
    <source>
        <dbReference type="EMBL" id="CBK19745.2"/>
    </source>
</evidence>
<protein>
    <submittedName>
        <fullName evidence="1">Uncharacterized protein</fullName>
    </submittedName>
</protein>
<organism evidence="1">
    <name type="scientific">Blastocystis hominis</name>
    <dbReference type="NCBI Taxonomy" id="12968"/>
    <lineage>
        <taxon>Eukaryota</taxon>
        <taxon>Sar</taxon>
        <taxon>Stramenopiles</taxon>
        <taxon>Bigyra</taxon>
        <taxon>Opalozoa</taxon>
        <taxon>Opalinata</taxon>
        <taxon>Blastocystidae</taxon>
        <taxon>Blastocystis</taxon>
    </lineage>
</organism>
<reference evidence="1" key="1">
    <citation type="submission" date="2010-02" db="EMBL/GenBank/DDBJ databases">
        <title>Sequencing and annotation of the Blastocystis hominis genome.</title>
        <authorList>
            <person name="Wincker P."/>
        </authorList>
    </citation>
    <scope>NUCLEOTIDE SEQUENCE</scope>
    <source>
        <strain evidence="1">Singapore isolate B</strain>
    </source>
</reference>
<proteinExistence type="predicted"/>
<dbReference type="AlphaFoldDB" id="D8LVA6"/>
<accession>D8LVA6</accession>
<keyword evidence="2" id="KW-1185">Reference proteome</keyword>
<sequence length="383" mass="44415">MMQTLETRIPSTFVGYMNGDLLFHSASLLSSLDFIASSFLPDHPNVMIMGRRYNRDMSLEDDWSKYSSFDFDRVIENEIAFSDLFITVAQDYFIYTHQTLNYLAMEDVVIGRNGIDNYLLDFCIRNQIALIDASAAIFVLHQTDADGNWAGSRESLDRDWNLRIVQDSLVFDSLSQAPFQLNRHEDGSLSLHRYRKADNVYSREEMEFISKFLPAGADRLDCLLDSEQGCLYYGKGLFVPFFEGRCDRFDVFLYDIFQKKYAGTLEKTNVAPKQSSCMNYRSYLTLPTKRAVFYDVVIIDGLCRQYSAFYVLSRLKRSDSPVLIRGLELFQYRNLSSFIEKYYDKIECLEPFPNTEGFDYVGFCAYRAKPAGKQPSESLPLWW</sequence>
<dbReference type="GeneID" id="24922160"/>
<dbReference type="OrthoDB" id="6261422at2759"/>
<dbReference type="EMBL" id="FN668638">
    <property type="protein sequence ID" value="CBK19745.2"/>
    <property type="molecule type" value="Genomic_DNA"/>
</dbReference>
<name>D8LVA6_BLAHO</name>